<dbReference type="InterPro" id="IPR002100">
    <property type="entry name" value="TF_MADSbox"/>
</dbReference>
<name>A0ABR2LN79_9ASPA</name>
<evidence type="ECO:0000313" key="7">
    <source>
        <dbReference type="EMBL" id="KAK8945779.1"/>
    </source>
</evidence>
<organism evidence="7 8">
    <name type="scientific">Platanthera guangdongensis</name>
    <dbReference type="NCBI Taxonomy" id="2320717"/>
    <lineage>
        <taxon>Eukaryota</taxon>
        <taxon>Viridiplantae</taxon>
        <taxon>Streptophyta</taxon>
        <taxon>Embryophyta</taxon>
        <taxon>Tracheophyta</taxon>
        <taxon>Spermatophyta</taxon>
        <taxon>Magnoliopsida</taxon>
        <taxon>Liliopsida</taxon>
        <taxon>Asparagales</taxon>
        <taxon>Orchidaceae</taxon>
        <taxon>Orchidoideae</taxon>
        <taxon>Orchideae</taxon>
        <taxon>Orchidinae</taxon>
        <taxon>Platanthera</taxon>
    </lineage>
</organism>
<evidence type="ECO:0000256" key="3">
    <source>
        <dbReference type="ARBA" id="ARBA00023125"/>
    </source>
</evidence>
<gene>
    <name evidence="7" type="ORF">KSP40_PGU011522</name>
</gene>
<dbReference type="PROSITE" id="PS50066">
    <property type="entry name" value="MADS_BOX_2"/>
    <property type="match status" value="1"/>
</dbReference>
<dbReference type="SUPFAM" id="SSF55455">
    <property type="entry name" value="SRF-like"/>
    <property type="match status" value="1"/>
</dbReference>
<dbReference type="Proteomes" id="UP001412067">
    <property type="component" value="Unassembled WGS sequence"/>
</dbReference>
<dbReference type="EMBL" id="JBBWWR010000017">
    <property type="protein sequence ID" value="KAK8945779.1"/>
    <property type="molecule type" value="Genomic_DNA"/>
</dbReference>
<keyword evidence="4" id="KW-0804">Transcription</keyword>
<keyword evidence="5" id="KW-0539">Nucleus</keyword>
<evidence type="ECO:0000256" key="1">
    <source>
        <dbReference type="ARBA" id="ARBA00004123"/>
    </source>
</evidence>
<evidence type="ECO:0000256" key="4">
    <source>
        <dbReference type="ARBA" id="ARBA00023163"/>
    </source>
</evidence>
<feature type="domain" description="MADS-box" evidence="6">
    <location>
        <begin position="1"/>
        <end position="32"/>
    </location>
</feature>
<reference evidence="7 8" key="1">
    <citation type="journal article" date="2022" name="Nat. Plants">
        <title>Genomes of leafy and leafless Platanthera orchids illuminate the evolution of mycoheterotrophy.</title>
        <authorList>
            <person name="Li M.H."/>
            <person name="Liu K.W."/>
            <person name="Li Z."/>
            <person name="Lu H.C."/>
            <person name="Ye Q.L."/>
            <person name="Zhang D."/>
            <person name="Wang J.Y."/>
            <person name="Li Y.F."/>
            <person name="Zhong Z.M."/>
            <person name="Liu X."/>
            <person name="Yu X."/>
            <person name="Liu D.K."/>
            <person name="Tu X.D."/>
            <person name="Liu B."/>
            <person name="Hao Y."/>
            <person name="Liao X.Y."/>
            <person name="Jiang Y.T."/>
            <person name="Sun W.H."/>
            <person name="Chen J."/>
            <person name="Chen Y.Q."/>
            <person name="Ai Y."/>
            <person name="Zhai J.W."/>
            <person name="Wu S.S."/>
            <person name="Zhou Z."/>
            <person name="Hsiao Y.Y."/>
            <person name="Wu W.L."/>
            <person name="Chen Y.Y."/>
            <person name="Lin Y.F."/>
            <person name="Hsu J.L."/>
            <person name="Li C.Y."/>
            <person name="Wang Z.W."/>
            <person name="Zhao X."/>
            <person name="Zhong W.Y."/>
            <person name="Ma X.K."/>
            <person name="Ma L."/>
            <person name="Huang J."/>
            <person name="Chen G.Z."/>
            <person name="Huang M.Z."/>
            <person name="Huang L."/>
            <person name="Peng D.H."/>
            <person name="Luo Y.B."/>
            <person name="Zou S.Q."/>
            <person name="Chen S.P."/>
            <person name="Lan S."/>
            <person name="Tsai W.C."/>
            <person name="Van de Peer Y."/>
            <person name="Liu Z.J."/>
        </authorList>
    </citation>
    <scope>NUCLEOTIDE SEQUENCE [LARGE SCALE GENOMIC DNA]</scope>
    <source>
        <strain evidence="7">Lor288</strain>
    </source>
</reference>
<comment type="caution">
    <text evidence="7">The sequence shown here is derived from an EMBL/GenBank/DDBJ whole genome shotgun (WGS) entry which is preliminary data.</text>
</comment>
<comment type="subcellular location">
    <subcellularLocation>
        <location evidence="1">Nucleus</location>
    </subcellularLocation>
</comment>
<sequence length="60" mass="6778">MGRARLEIKYREDRRARIATYWSRMTGVKKKAALAARAFFSVPAAGIKNPGKDTKHDARS</sequence>
<evidence type="ECO:0000256" key="2">
    <source>
        <dbReference type="ARBA" id="ARBA00023015"/>
    </source>
</evidence>
<proteinExistence type="predicted"/>
<keyword evidence="8" id="KW-1185">Reference proteome</keyword>
<keyword evidence="2" id="KW-0805">Transcription regulation</keyword>
<evidence type="ECO:0000256" key="5">
    <source>
        <dbReference type="ARBA" id="ARBA00023242"/>
    </source>
</evidence>
<evidence type="ECO:0000313" key="8">
    <source>
        <dbReference type="Proteomes" id="UP001412067"/>
    </source>
</evidence>
<keyword evidence="3" id="KW-0238">DNA-binding</keyword>
<evidence type="ECO:0000259" key="6">
    <source>
        <dbReference type="PROSITE" id="PS50066"/>
    </source>
</evidence>
<protein>
    <recommendedName>
        <fullName evidence="6">MADS-box domain-containing protein</fullName>
    </recommendedName>
</protein>
<accession>A0ABR2LN79</accession>
<dbReference type="InterPro" id="IPR036879">
    <property type="entry name" value="TF_MADSbox_sf"/>
</dbReference>